<dbReference type="Gene3D" id="1.10.10.10">
    <property type="entry name" value="Winged helix-like DNA-binding domain superfamily/Winged helix DNA-binding domain"/>
    <property type="match status" value="1"/>
</dbReference>
<dbReference type="GO" id="GO:0006352">
    <property type="term" value="P:DNA-templated transcription initiation"/>
    <property type="evidence" value="ECO:0007669"/>
    <property type="project" value="InterPro"/>
</dbReference>
<accession>A0A518EYS1</accession>
<proteinExistence type="predicted"/>
<protein>
    <submittedName>
        <fullName evidence="2">ECF sigma factor</fullName>
    </submittedName>
</protein>
<dbReference type="InterPro" id="IPR014284">
    <property type="entry name" value="RNA_pol_sigma-70_dom"/>
</dbReference>
<sequence>MNPASPRDPLFEAVYDELRALAQSKLRAGLGGASLEATAVVHDVWLKLSEDPSKSELDRSHYFATAAQAMRWILVDRARRRRSRSIASVFGEGTDGDLGQEALDPAQAAADAQLLALDEALVRFEAAYPRKAAVVSHRFFAGLSVEDTARATGLSPATVKREWSFARAWLIRELGDKLPQELR</sequence>
<dbReference type="InterPro" id="IPR011517">
    <property type="entry name" value="RNA_pol_sigma70_ECF-like"/>
</dbReference>
<evidence type="ECO:0000259" key="1">
    <source>
        <dbReference type="Pfam" id="PF07638"/>
    </source>
</evidence>
<dbReference type="Proteomes" id="UP000320390">
    <property type="component" value="Chromosome"/>
</dbReference>
<keyword evidence="3" id="KW-1185">Reference proteome</keyword>
<organism evidence="2 3">
    <name type="scientific">Saltatorellus ferox</name>
    <dbReference type="NCBI Taxonomy" id="2528018"/>
    <lineage>
        <taxon>Bacteria</taxon>
        <taxon>Pseudomonadati</taxon>
        <taxon>Planctomycetota</taxon>
        <taxon>Planctomycetia</taxon>
        <taxon>Planctomycetia incertae sedis</taxon>
        <taxon>Saltatorellus</taxon>
    </lineage>
</organism>
<dbReference type="NCBIfam" id="TIGR02999">
    <property type="entry name" value="Sig-70_X6"/>
    <property type="match status" value="1"/>
</dbReference>
<evidence type="ECO:0000313" key="2">
    <source>
        <dbReference type="EMBL" id="QDV09237.1"/>
    </source>
</evidence>
<evidence type="ECO:0000313" key="3">
    <source>
        <dbReference type="Proteomes" id="UP000320390"/>
    </source>
</evidence>
<dbReference type="NCBIfam" id="TIGR02937">
    <property type="entry name" value="sigma70-ECF"/>
    <property type="match status" value="1"/>
</dbReference>
<dbReference type="InterPro" id="IPR013324">
    <property type="entry name" value="RNA_pol_sigma_r3/r4-like"/>
</dbReference>
<name>A0A518EYS1_9BACT</name>
<dbReference type="RefSeq" id="WP_419190558.1">
    <property type="nucleotide sequence ID" value="NZ_CP036434.1"/>
</dbReference>
<dbReference type="InterPro" id="IPR036388">
    <property type="entry name" value="WH-like_DNA-bd_sf"/>
</dbReference>
<dbReference type="EMBL" id="CP036434">
    <property type="protein sequence ID" value="QDV09237.1"/>
    <property type="molecule type" value="Genomic_DNA"/>
</dbReference>
<dbReference type="GO" id="GO:0003700">
    <property type="term" value="F:DNA-binding transcription factor activity"/>
    <property type="evidence" value="ECO:0007669"/>
    <property type="project" value="InterPro"/>
</dbReference>
<dbReference type="SUPFAM" id="SSF88659">
    <property type="entry name" value="Sigma3 and sigma4 domains of RNA polymerase sigma factors"/>
    <property type="match status" value="1"/>
</dbReference>
<gene>
    <name evidence="2" type="ORF">Poly30_47940</name>
</gene>
<reference evidence="2 3" key="1">
    <citation type="submission" date="2019-02" db="EMBL/GenBank/DDBJ databases">
        <title>Deep-cultivation of Planctomycetes and their phenomic and genomic characterization uncovers novel biology.</title>
        <authorList>
            <person name="Wiegand S."/>
            <person name="Jogler M."/>
            <person name="Boedeker C."/>
            <person name="Pinto D."/>
            <person name="Vollmers J."/>
            <person name="Rivas-Marin E."/>
            <person name="Kohn T."/>
            <person name="Peeters S.H."/>
            <person name="Heuer A."/>
            <person name="Rast P."/>
            <person name="Oberbeckmann S."/>
            <person name="Bunk B."/>
            <person name="Jeske O."/>
            <person name="Meyerdierks A."/>
            <person name="Storesund J.E."/>
            <person name="Kallscheuer N."/>
            <person name="Luecker S."/>
            <person name="Lage O.M."/>
            <person name="Pohl T."/>
            <person name="Merkel B.J."/>
            <person name="Hornburger P."/>
            <person name="Mueller R.-W."/>
            <person name="Bruemmer F."/>
            <person name="Labrenz M."/>
            <person name="Spormann A.M."/>
            <person name="Op den Camp H."/>
            <person name="Overmann J."/>
            <person name="Amann R."/>
            <person name="Jetten M.S.M."/>
            <person name="Mascher T."/>
            <person name="Medema M.H."/>
            <person name="Devos D.P."/>
            <person name="Kaster A.-K."/>
            <person name="Ovreas L."/>
            <person name="Rohde M."/>
            <person name="Galperin M.Y."/>
            <person name="Jogler C."/>
        </authorList>
    </citation>
    <scope>NUCLEOTIDE SEQUENCE [LARGE SCALE GENOMIC DNA]</scope>
    <source>
        <strain evidence="2 3">Poly30</strain>
    </source>
</reference>
<dbReference type="AlphaFoldDB" id="A0A518EYS1"/>
<feature type="domain" description="RNA polymerase sigma-70 ECF-like HTH" evidence="1">
    <location>
        <begin position="7"/>
        <end position="174"/>
    </location>
</feature>
<dbReference type="Pfam" id="PF07638">
    <property type="entry name" value="Sigma70_ECF"/>
    <property type="match status" value="1"/>
</dbReference>
<dbReference type="InterPro" id="IPR053812">
    <property type="entry name" value="HTH_Sigma70_ECF-like"/>
</dbReference>